<organism evidence="2 3">
    <name type="scientific">Phaseolus coccineus</name>
    <name type="common">Scarlet runner bean</name>
    <name type="synonym">Phaseolus multiflorus</name>
    <dbReference type="NCBI Taxonomy" id="3886"/>
    <lineage>
        <taxon>Eukaryota</taxon>
        <taxon>Viridiplantae</taxon>
        <taxon>Streptophyta</taxon>
        <taxon>Embryophyta</taxon>
        <taxon>Tracheophyta</taxon>
        <taxon>Spermatophyta</taxon>
        <taxon>Magnoliopsida</taxon>
        <taxon>eudicotyledons</taxon>
        <taxon>Gunneridae</taxon>
        <taxon>Pentapetalae</taxon>
        <taxon>rosids</taxon>
        <taxon>fabids</taxon>
        <taxon>Fabales</taxon>
        <taxon>Fabaceae</taxon>
        <taxon>Papilionoideae</taxon>
        <taxon>50 kb inversion clade</taxon>
        <taxon>NPAAA clade</taxon>
        <taxon>indigoferoid/millettioid clade</taxon>
        <taxon>Phaseoleae</taxon>
        <taxon>Phaseolus</taxon>
    </lineage>
</organism>
<protein>
    <submittedName>
        <fullName evidence="2">Uncharacterized protein</fullName>
    </submittedName>
</protein>
<comment type="caution">
    <text evidence="2">The sequence shown here is derived from an EMBL/GenBank/DDBJ whole genome shotgun (WGS) entry which is preliminary data.</text>
</comment>
<evidence type="ECO:0000313" key="2">
    <source>
        <dbReference type="EMBL" id="KAK7346487.1"/>
    </source>
</evidence>
<sequence>MGKPCCTLKQDCMGRTSTDIYLASIAYERISNFCKNVAFIVMLHFIIPSFVLFFSDIFLFLYVGVTLVIYSSWSPECSMEQIRSRFEGYKPESVRKNIGWQVFPKQNS</sequence>
<evidence type="ECO:0000256" key="1">
    <source>
        <dbReference type="SAM" id="Phobius"/>
    </source>
</evidence>
<keyword evidence="3" id="KW-1185">Reference proteome</keyword>
<dbReference type="EMBL" id="JAYMYR010000008">
    <property type="protein sequence ID" value="KAK7346487.1"/>
    <property type="molecule type" value="Genomic_DNA"/>
</dbReference>
<feature type="transmembrane region" description="Helical" evidence="1">
    <location>
        <begin position="37"/>
        <end position="70"/>
    </location>
</feature>
<keyword evidence="1" id="KW-1133">Transmembrane helix</keyword>
<proteinExistence type="predicted"/>
<evidence type="ECO:0000313" key="3">
    <source>
        <dbReference type="Proteomes" id="UP001374584"/>
    </source>
</evidence>
<dbReference type="AlphaFoldDB" id="A0AAN9QSN4"/>
<name>A0AAN9QSN4_PHACN</name>
<gene>
    <name evidence="2" type="ORF">VNO80_21007</name>
</gene>
<reference evidence="2 3" key="1">
    <citation type="submission" date="2024-01" db="EMBL/GenBank/DDBJ databases">
        <title>The genomes of 5 underutilized Papilionoideae crops provide insights into root nodulation and disease resistanc.</title>
        <authorList>
            <person name="Jiang F."/>
        </authorList>
    </citation>
    <scope>NUCLEOTIDE SEQUENCE [LARGE SCALE GENOMIC DNA]</scope>
    <source>
        <strain evidence="2">JINMINGXINNONG_FW02</strain>
        <tissue evidence="2">Leaves</tissue>
    </source>
</reference>
<keyword evidence="1" id="KW-0472">Membrane</keyword>
<keyword evidence="1" id="KW-0812">Transmembrane</keyword>
<dbReference type="Proteomes" id="UP001374584">
    <property type="component" value="Unassembled WGS sequence"/>
</dbReference>
<accession>A0AAN9QSN4</accession>